<feature type="domain" description="PD-(D/E)XK endonuclease-like" evidence="1">
    <location>
        <begin position="607"/>
        <end position="876"/>
    </location>
</feature>
<name>A0A9J7BRR9_9BACT</name>
<protein>
    <submittedName>
        <fullName evidence="2">PD-(D/E)XK nuclease family protein</fullName>
    </submittedName>
</protein>
<evidence type="ECO:0000259" key="1">
    <source>
        <dbReference type="Pfam" id="PF12705"/>
    </source>
</evidence>
<accession>A0A9J7BRR9</accession>
<dbReference type="InterPro" id="IPR027417">
    <property type="entry name" value="P-loop_NTPase"/>
</dbReference>
<dbReference type="KEGG" id="orp:MOP44_24655"/>
<dbReference type="RefSeq" id="WP_260793128.1">
    <property type="nucleotide sequence ID" value="NZ_CP093313.1"/>
</dbReference>
<sequence>MGSFAAVDLDAHLCAGGTVVAASDRAARAVRAAFNRARRAEGREAWSTPRIYDWQTFVRLAWEELTEDSRLLLNPLQELSLWESIIAGREHPAATLAGPRRSLSTMAMLGHALLCSHAPEFLDSKSRRGWTQDSEAFGDWLSSFDEACRQQGALSSSRLPLELLRDVQLHNGDRPKLLLVGFDRVLPTHKTLLDVWGKWELADSRGKASTVQSFFAADQAEELSACAEWCSQQLKAAPEGRMLIITQDVQKRRGEFERALLHQREIDSAFRFEFTLGVPLAQTAPVRCAHMLLRWLDGELAEHELDWLIASPHAANASESAALQARMRGLRERGLQRTHWKLTTFLDLRLASAPLPDLWAQRIKATLAQLQRVSQREMSPIEWADTVPQLLETMNWPGAHTLTSTEFQVIRRWRQVLDSCGSLGFNGRRMKWQEFLAELLHAAGETLFAPESEEAPILIAGPAESAGLTADAIWFLGAHEDAWPARGEMHPLIPVDVQRRAQMPHSTPQLDWDLAQSITQRLVASAHEVNFSFARQAEGVDLRASKIVTAFAGLACGLPSRLLARDETREMAVPVEDVAAVPHRRASAGVEIPLRGGAALLTAQSVCAFKAFATGRLRAATWEAAERGLTAAERGKLLHDALHSVWAGPPDGIRSSRELQSIADLPGFVRKHVQAAIPGKVPLRIRDDMPPQYLALEAARLTRLISEWLAYEQTRVEFEVVGTEIEKTLNIAGLALDLRLDRLDRLNDRSQLVIDYKTGDVSPKSWESDRPEDVQLPLYAGFGIDQGEGLGGLVFAKVRPGNMCFEGKVGDASAALDRSLKGTSALVKYPLELDQLLEWRETIERLAHDFLSGRADVNPLDLLKSCERCGLQTLCRINERPDLIDDEDVEALDD</sequence>
<evidence type="ECO:0000313" key="3">
    <source>
        <dbReference type="Proteomes" id="UP001059380"/>
    </source>
</evidence>
<organism evidence="2 3">
    <name type="scientific">Occallatibacter riparius</name>
    <dbReference type="NCBI Taxonomy" id="1002689"/>
    <lineage>
        <taxon>Bacteria</taxon>
        <taxon>Pseudomonadati</taxon>
        <taxon>Acidobacteriota</taxon>
        <taxon>Terriglobia</taxon>
        <taxon>Terriglobales</taxon>
        <taxon>Acidobacteriaceae</taxon>
        <taxon>Occallatibacter</taxon>
    </lineage>
</organism>
<keyword evidence="3" id="KW-1185">Reference proteome</keyword>
<dbReference type="Pfam" id="PF12705">
    <property type="entry name" value="PDDEXK_1"/>
    <property type="match status" value="1"/>
</dbReference>
<dbReference type="InterPro" id="IPR011604">
    <property type="entry name" value="PDDEXK-like_dom_sf"/>
</dbReference>
<evidence type="ECO:0000313" key="2">
    <source>
        <dbReference type="EMBL" id="UWZ83741.1"/>
    </source>
</evidence>
<gene>
    <name evidence="2" type="ORF">MOP44_24655</name>
</gene>
<dbReference type="InterPro" id="IPR038726">
    <property type="entry name" value="PDDEXK_AddAB-type"/>
</dbReference>
<reference evidence="2" key="1">
    <citation type="submission" date="2021-04" db="EMBL/GenBank/DDBJ databases">
        <title>Phylogenetic analysis of Acidobacteriaceae.</title>
        <authorList>
            <person name="Qiu L."/>
            <person name="Zhang Q."/>
        </authorList>
    </citation>
    <scope>NUCLEOTIDE SEQUENCE</scope>
    <source>
        <strain evidence="2">DSM 25168</strain>
    </source>
</reference>
<dbReference type="Gene3D" id="3.90.320.10">
    <property type="match status" value="1"/>
</dbReference>
<proteinExistence type="predicted"/>
<dbReference type="SUPFAM" id="SSF52540">
    <property type="entry name" value="P-loop containing nucleoside triphosphate hydrolases"/>
    <property type="match status" value="1"/>
</dbReference>
<dbReference type="InterPro" id="IPR019925">
    <property type="entry name" value="DNA_repair_protein_predicted"/>
</dbReference>
<dbReference type="EMBL" id="CP093313">
    <property type="protein sequence ID" value="UWZ83741.1"/>
    <property type="molecule type" value="Genomic_DNA"/>
</dbReference>
<dbReference type="Proteomes" id="UP001059380">
    <property type="component" value="Chromosome"/>
</dbReference>
<dbReference type="NCBIfam" id="TIGR03623">
    <property type="entry name" value="probable DNA repair protein"/>
    <property type="match status" value="1"/>
</dbReference>
<dbReference type="AlphaFoldDB" id="A0A9J7BRR9"/>